<protein>
    <submittedName>
        <fullName evidence="3">Uncharacterized protein</fullName>
    </submittedName>
</protein>
<evidence type="ECO:0000313" key="4">
    <source>
        <dbReference type="Proteomes" id="UP000317496"/>
    </source>
</evidence>
<organism evidence="3 4">
    <name type="scientific">Ferrovibrio terrae</name>
    <dbReference type="NCBI Taxonomy" id="2594003"/>
    <lineage>
        <taxon>Bacteria</taxon>
        <taxon>Pseudomonadati</taxon>
        <taxon>Pseudomonadota</taxon>
        <taxon>Alphaproteobacteria</taxon>
        <taxon>Rhodospirillales</taxon>
        <taxon>Rhodospirillaceae</taxon>
        <taxon>Ferrovibrio</taxon>
    </lineage>
</organism>
<name>A0A516GYI1_9PROT</name>
<dbReference type="PANTHER" id="PTHR34982">
    <property type="entry name" value="YOP PROTEINS TRANSLOCATION PROTEIN L"/>
    <property type="match status" value="1"/>
</dbReference>
<dbReference type="KEGG" id="fer:FNB15_04365"/>
<dbReference type="GO" id="GO:0015031">
    <property type="term" value="P:protein transport"/>
    <property type="evidence" value="ECO:0007669"/>
    <property type="project" value="UniProtKB-KW"/>
</dbReference>
<accession>A0A516GYI1</accession>
<evidence type="ECO:0000256" key="2">
    <source>
        <dbReference type="ARBA" id="ARBA00022927"/>
    </source>
</evidence>
<dbReference type="Proteomes" id="UP000317496">
    <property type="component" value="Chromosome"/>
</dbReference>
<reference evidence="3 4" key="1">
    <citation type="submission" date="2019-07" db="EMBL/GenBank/DDBJ databases">
        <title>Genome sequencing for Ferrovibrio sp. K5.</title>
        <authorList>
            <person name="Park S.-J."/>
        </authorList>
    </citation>
    <scope>NUCLEOTIDE SEQUENCE [LARGE SCALE GENOMIC DNA]</scope>
    <source>
        <strain evidence="3 4">K5</strain>
    </source>
</reference>
<dbReference type="EMBL" id="CP041636">
    <property type="protein sequence ID" value="QDO96555.1"/>
    <property type="molecule type" value="Genomic_DNA"/>
</dbReference>
<keyword evidence="2" id="KW-0653">Protein transport</keyword>
<keyword evidence="4" id="KW-1185">Reference proteome</keyword>
<dbReference type="RefSeq" id="WP_144067536.1">
    <property type="nucleotide sequence ID" value="NZ_CP041636.1"/>
</dbReference>
<evidence type="ECO:0000256" key="1">
    <source>
        <dbReference type="ARBA" id="ARBA00022448"/>
    </source>
</evidence>
<dbReference type="AlphaFoldDB" id="A0A516GYI1"/>
<sequence length="217" mass="23419">MASKAKFLFDVPFDGSRPKVERNYAPKAPPAKFSAEDVDAAKAAAFAEGEVAGRQAAYGEHQQNLEQALRSIAQQLAAIAAGQQQARIAASAEATELAVAIARKLAGRLIERQPLDQVEALVLRCMDDMRDEPRLVIRAAEAVVQQLDAKIDQLMAQSGFGGKLALVPDETMAPTDCRINWADGSAERRQTALEHEVDQAVERYLAGLQAQLAEPGE</sequence>
<gene>
    <name evidence="3" type="ORF">FNB15_04365</name>
</gene>
<keyword evidence="1" id="KW-0813">Transport</keyword>
<dbReference type="GO" id="GO:0005829">
    <property type="term" value="C:cytosol"/>
    <property type="evidence" value="ECO:0007669"/>
    <property type="project" value="TreeGrafter"/>
</dbReference>
<dbReference type="PANTHER" id="PTHR34982:SF1">
    <property type="entry name" value="FLAGELLAR ASSEMBLY PROTEIN FLIH"/>
    <property type="match status" value="1"/>
</dbReference>
<dbReference type="OrthoDB" id="7304298at2"/>
<proteinExistence type="predicted"/>
<dbReference type="InterPro" id="IPR051472">
    <property type="entry name" value="T3SS_Stator/FliH"/>
</dbReference>
<evidence type="ECO:0000313" key="3">
    <source>
        <dbReference type="EMBL" id="QDO96555.1"/>
    </source>
</evidence>